<name>A0A4R5Y3K4_9MICC</name>
<dbReference type="InterPro" id="IPR011042">
    <property type="entry name" value="6-blade_b-propeller_TolB-like"/>
</dbReference>
<gene>
    <name evidence="1" type="ORF">E2R57_07590</name>
</gene>
<evidence type="ECO:0000313" key="2">
    <source>
        <dbReference type="Proteomes" id="UP000294621"/>
    </source>
</evidence>
<dbReference type="Proteomes" id="UP000294621">
    <property type="component" value="Unassembled WGS sequence"/>
</dbReference>
<protein>
    <recommendedName>
        <fullName evidence="3">Superoxide dismutase</fullName>
    </recommendedName>
</protein>
<dbReference type="OrthoDB" id="504981at2"/>
<dbReference type="STRING" id="683150.G205_03701"/>
<dbReference type="Gene3D" id="2.120.10.30">
    <property type="entry name" value="TolB, C-terminal domain"/>
    <property type="match status" value="1"/>
</dbReference>
<comment type="caution">
    <text evidence="1">The sequence shown here is derived from an EMBL/GenBank/DDBJ whole genome shotgun (WGS) entry which is preliminary data.</text>
</comment>
<reference evidence="1 2" key="1">
    <citation type="submission" date="2019-03" db="EMBL/GenBank/DDBJ databases">
        <title>Genome Sequencing and Assembly of Various Microbes Isolated from Partially Reclaimed Soil and Acid Mine Drainage (AMD) Site.</title>
        <authorList>
            <person name="Steinbock B."/>
            <person name="Bechtold R."/>
            <person name="Sevigny J.L."/>
            <person name="Thomas D."/>
            <person name="Cuthill L.R."/>
            <person name="Aveiro Johannsen E.J."/>
            <person name="Thomas K."/>
            <person name="Ghosh A."/>
        </authorList>
    </citation>
    <scope>NUCLEOTIDE SEQUENCE [LARGE SCALE GENOMIC DNA]</scope>
    <source>
        <strain evidence="1 2">S-A1</strain>
    </source>
</reference>
<organism evidence="1 2">
    <name type="scientific">Arthrobacter nitrophenolicus</name>
    <dbReference type="NCBI Taxonomy" id="683150"/>
    <lineage>
        <taxon>Bacteria</taxon>
        <taxon>Bacillati</taxon>
        <taxon>Actinomycetota</taxon>
        <taxon>Actinomycetes</taxon>
        <taxon>Micrococcales</taxon>
        <taxon>Micrococcaceae</taxon>
        <taxon>Arthrobacter</taxon>
    </lineage>
</organism>
<accession>A0A4R5Y3K4</accession>
<proteinExistence type="predicted"/>
<evidence type="ECO:0000313" key="1">
    <source>
        <dbReference type="EMBL" id="TDL39014.1"/>
    </source>
</evidence>
<sequence length="297" mass="31713">MALILPTAVPASAGESPRDSVIVLDGATSAEGIAAGRGTTFYAGELESGDIFKGDIRDPKATRFIDAPAGRQAVGMKFDAGTNLLFVAGGQTGKAFVYNTETKEAVEEIVLTTKAGSFINDVTLTRDGAWFTNSKYPELYFVPLGRHGELGEVVTRTLDDPSLVLTDPARQFGLNGITSAIGGRILIVAHSFNQALYTYEPESEVTARIDTDPLPNVDGIIARGNTVWVVQNFLNQVSRVKLNHDLSSGEVRDVITSDSFQIPTTAALFGNTLAVVNAKFDEPAADLHEVVLVPARE</sequence>
<evidence type="ECO:0008006" key="3">
    <source>
        <dbReference type="Google" id="ProtNLM"/>
    </source>
</evidence>
<dbReference type="EMBL" id="SMZQ01000003">
    <property type="protein sequence ID" value="TDL39014.1"/>
    <property type="molecule type" value="Genomic_DNA"/>
</dbReference>
<dbReference type="SUPFAM" id="SSF63829">
    <property type="entry name" value="Calcium-dependent phosphotriesterase"/>
    <property type="match status" value="1"/>
</dbReference>
<dbReference type="AlphaFoldDB" id="A0A4R5Y3K4"/>